<dbReference type="PANTHER" id="PTHR13074">
    <property type="entry name" value="MEDIATOR OF RNA POLYMERASE II TRANSCRIPTION SUBUNIT 8"/>
    <property type="match status" value="1"/>
</dbReference>
<dbReference type="GO" id="GO:0016592">
    <property type="term" value="C:mediator complex"/>
    <property type="evidence" value="ECO:0007669"/>
    <property type="project" value="InterPro"/>
</dbReference>
<dbReference type="Proteomes" id="UP001148614">
    <property type="component" value="Unassembled WGS sequence"/>
</dbReference>
<keyword evidence="6 9" id="KW-0804">Transcription</keyword>
<comment type="function">
    <text evidence="9">Component of the Mediator complex, a coactivator involved in the regulated transcription of nearly all RNA polymerase II-dependent genes. Mediator functions as a bridge to convey information from gene-specific regulatory proteins to the basal RNA polymerase II transcription machinery. Mediator is recruited to promoters by direct interactions with regulatory proteins and serves as a scaffold for the assembly of a functional preinitiation complex with RNA polymerase II and the general transcription factors.</text>
</comment>
<dbReference type="GO" id="GO:0000978">
    <property type="term" value="F:RNA polymerase II cis-regulatory region sequence-specific DNA binding"/>
    <property type="evidence" value="ECO:0007669"/>
    <property type="project" value="TreeGrafter"/>
</dbReference>
<sequence>MSSLGLSQEELKSVEQTRQRLSQLSSSLNSLKNDVFMSNLLPKIDSLQASADILNHNVHAILEILAQNNALFSRVAVHPSTNFPGRTQENILLQLLRKKPEPDVEAKIDKGRETLATMSLPGNAAQMGGGGGAAAAAAAVNPRDKEAALGDIWGNTRNSCQERIAEYVVNEEGDYFTAEEHDIGIENVRTGLQRNFEDEYEDDDEDMEDDEAGAGAGAGAGANSAEPDLMIIDRPPPPPAPAVSTQEVEGATLETILRLATRGRFAG</sequence>
<feature type="compositionally biased region" description="Acidic residues" evidence="10">
    <location>
        <begin position="199"/>
        <end position="212"/>
    </location>
</feature>
<dbReference type="VEuPathDB" id="FungiDB:F4678DRAFT_413705"/>
<keyword evidence="4 9" id="KW-0805">Transcription regulation</keyword>
<gene>
    <name evidence="9" type="primary">MED8</name>
    <name evidence="11" type="ORF">NPX13_g1067</name>
</gene>
<keyword evidence="7 9" id="KW-0539">Nucleus</keyword>
<keyword evidence="12" id="KW-1185">Reference proteome</keyword>
<evidence type="ECO:0000256" key="10">
    <source>
        <dbReference type="SAM" id="MobiDB-lite"/>
    </source>
</evidence>
<evidence type="ECO:0000256" key="3">
    <source>
        <dbReference type="ARBA" id="ARBA00020637"/>
    </source>
</evidence>
<dbReference type="GO" id="GO:0006357">
    <property type="term" value="P:regulation of transcription by RNA polymerase II"/>
    <property type="evidence" value="ECO:0007669"/>
    <property type="project" value="InterPro"/>
</dbReference>
<evidence type="ECO:0000256" key="2">
    <source>
        <dbReference type="ARBA" id="ARBA00005716"/>
    </source>
</evidence>
<dbReference type="EMBL" id="JANPWZ010000090">
    <property type="protein sequence ID" value="KAJ3579497.1"/>
    <property type="molecule type" value="Genomic_DNA"/>
</dbReference>
<name>A0A9W8NN84_9PEZI</name>
<dbReference type="GO" id="GO:0070847">
    <property type="term" value="C:core mediator complex"/>
    <property type="evidence" value="ECO:0007669"/>
    <property type="project" value="TreeGrafter"/>
</dbReference>
<evidence type="ECO:0000256" key="9">
    <source>
        <dbReference type="RuleBase" id="RU364144"/>
    </source>
</evidence>
<evidence type="ECO:0000256" key="8">
    <source>
        <dbReference type="ARBA" id="ARBA00031261"/>
    </source>
</evidence>
<evidence type="ECO:0000256" key="5">
    <source>
        <dbReference type="ARBA" id="ARBA00023159"/>
    </source>
</evidence>
<comment type="subcellular location">
    <subcellularLocation>
        <location evidence="1 9">Nucleus</location>
    </subcellularLocation>
</comment>
<evidence type="ECO:0000256" key="4">
    <source>
        <dbReference type="ARBA" id="ARBA00023015"/>
    </source>
</evidence>
<evidence type="ECO:0000313" key="11">
    <source>
        <dbReference type="EMBL" id="KAJ3579497.1"/>
    </source>
</evidence>
<protein>
    <recommendedName>
        <fullName evidence="3 9">Mediator of RNA polymerase II transcription subunit 8</fullName>
    </recommendedName>
    <alternativeName>
        <fullName evidence="8 9">Mediator complex subunit 8</fullName>
    </alternativeName>
</protein>
<comment type="similarity">
    <text evidence="2 9">Belongs to the Mediator complex subunit 8 family.</text>
</comment>
<dbReference type="InterPro" id="IPR019364">
    <property type="entry name" value="Mediatior_Med8_fun/met"/>
</dbReference>
<organism evidence="11 12">
    <name type="scientific">Xylaria arbuscula</name>
    <dbReference type="NCBI Taxonomy" id="114810"/>
    <lineage>
        <taxon>Eukaryota</taxon>
        <taxon>Fungi</taxon>
        <taxon>Dikarya</taxon>
        <taxon>Ascomycota</taxon>
        <taxon>Pezizomycotina</taxon>
        <taxon>Sordariomycetes</taxon>
        <taxon>Xylariomycetidae</taxon>
        <taxon>Xylariales</taxon>
        <taxon>Xylariaceae</taxon>
        <taxon>Xylaria</taxon>
    </lineage>
</organism>
<keyword evidence="5 9" id="KW-0010">Activator</keyword>
<dbReference type="Gene3D" id="6.10.250.2610">
    <property type="match status" value="1"/>
</dbReference>
<comment type="subunit">
    <text evidence="9">Component of the Mediator complex.</text>
</comment>
<dbReference type="AlphaFoldDB" id="A0A9W8NN84"/>
<evidence type="ECO:0000313" key="12">
    <source>
        <dbReference type="Proteomes" id="UP001148614"/>
    </source>
</evidence>
<dbReference type="Pfam" id="PF10232">
    <property type="entry name" value="Med8"/>
    <property type="match status" value="1"/>
</dbReference>
<accession>A0A9W8NN84</accession>
<evidence type="ECO:0000256" key="7">
    <source>
        <dbReference type="ARBA" id="ARBA00023242"/>
    </source>
</evidence>
<evidence type="ECO:0000256" key="1">
    <source>
        <dbReference type="ARBA" id="ARBA00004123"/>
    </source>
</evidence>
<proteinExistence type="inferred from homology"/>
<reference evidence="11" key="1">
    <citation type="submission" date="2022-07" db="EMBL/GenBank/DDBJ databases">
        <title>Genome Sequence of Xylaria arbuscula.</title>
        <authorList>
            <person name="Buettner E."/>
        </authorList>
    </citation>
    <scope>NUCLEOTIDE SEQUENCE</scope>
    <source>
        <strain evidence="11">VT107</strain>
    </source>
</reference>
<evidence type="ECO:0000256" key="6">
    <source>
        <dbReference type="ARBA" id="ARBA00023163"/>
    </source>
</evidence>
<dbReference type="Gene3D" id="1.20.58.1710">
    <property type="match status" value="1"/>
</dbReference>
<dbReference type="GO" id="GO:0003712">
    <property type="term" value="F:transcription coregulator activity"/>
    <property type="evidence" value="ECO:0007669"/>
    <property type="project" value="InterPro"/>
</dbReference>
<dbReference type="PANTHER" id="PTHR13074:SF9">
    <property type="entry name" value="MEDIATOR OF RNA POLYMERASE II TRANSCRIPTION SUBUNIT 8"/>
    <property type="match status" value="1"/>
</dbReference>
<feature type="region of interest" description="Disordered" evidence="10">
    <location>
        <begin position="199"/>
        <end position="248"/>
    </location>
</feature>
<comment type="caution">
    <text evidence="11">The sequence shown here is derived from an EMBL/GenBank/DDBJ whole genome shotgun (WGS) entry which is preliminary data.</text>
</comment>